<organism evidence="1">
    <name type="scientific">Tanacetum cinerariifolium</name>
    <name type="common">Dalmatian daisy</name>
    <name type="synonym">Chrysanthemum cinerariifolium</name>
    <dbReference type="NCBI Taxonomy" id="118510"/>
    <lineage>
        <taxon>Eukaryota</taxon>
        <taxon>Viridiplantae</taxon>
        <taxon>Streptophyta</taxon>
        <taxon>Embryophyta</taxon>
        <taxon>Tracheophyta</taxon>
        <taxon>Spermatophyta</taxon>
        <taxon>Magnoliopsida</taxon>
        <taxon>eudicotyledons</taxon>
        <taxon>Gunneridae</taxon>
        <taxon>Pentapetalae</taxon>
        <taxon>asterids</taxon>
        <taxon>campanulids</taxon>
        <taxon>Asterales</taxon>
        <taxon>Asteraceae</taxon>
        <taxon>Asteroideae</taxon>
        <taxon>Anthemideae</taxon>
        <taxon>Anthemidinae</taxon>
        <taxon>Tanacetum</taxon>
    </lineage>
</organism>
<protein>
    <submittedName>
        <fullName evidence="1">Uncharacterized protein</fullName>
    </submittedName>
</protein>
<name>A0A6L2K6Y5_TANCI</name>
<dbReference type="AlphaFoldDB" id="A0A6L2K6Y5"/>
<accession>A0A6L2K6Y5</accession>
<gene>
    <name evidence="1" type="ORF">Tci_016510</name>
</gene>
<sequence length="409" mass="46398">MILQIFVSLIYPDVPRKLRPLMIFESSDSLESELVSWYLDLFPLDLDLSLLVFSLSMLRSSNLLDLLKCACSLFLEGVLRLLLVERVCLCVSDVPEDSRENRSEKPLASDLAGASLSEPDKGKGFSALVRQVRWVPLGLPFPHPSFLLLEFPPIYIMSKPCLLWFSSLGRLGCRVPRMTPNVELLWSSGGDSGPDIRGGNSSRVRVDGFELAELTLDDVLDKLDDDRFTETINDEDDLGGIVDFLELKSHDDFIDINDEAYKERMCKLLGMAYKKPSLILIEKVEVNTAKKWMLVIILAHDYVGKVVASYNNYVVVTETTAGFAESNICDKIKEPLSPRLNEDEYSICCENTTHMMNALKEARMESREMLVSIQHSLKMLLDIISKMNRKLEDEKIKRNDKGKEKLNDF</sequence>
<comment type="caution">
    <text evidence="1">The sequence shown here is derived from an EMBL/GenBank/DDBJ whole genome shotgun (WGS) entry which is preliminary data.</text>
</comment>
<evidence type="ECO:0000313" key="1">
    <source>
        <dbReference type="EMBL" id="GEU44532.1"/>
    </source>
</evidence>
<proteinExistence type="predicted"/>
<reference evidence="1" key="1">
    <citation type="journal article" date="2019" name="Sci. Rep.">
        <title>Draft genome of Tanacetum cinerariifolium, the natural source of mosquito coil.</title>
        <authorList>
            <person name="Yamashiro T."/>
            <person name="Shiraishi A."/>
            <person name="Satake H."/>
            <person name="Nakayama K."/>
        </authorList>
    </citation>
    <scope>NUCLEOTIDE SEQUENCE</scope>
</reference>
<dbReference type="EMBL" id="BKCJ010001859">
    <property type="protein sequence ID" value="GEU44532.1"/>
    <property type="molecule type" value="Genomic_DNA"/>
</dbReference>